<evidence type="ECO:0000313" key="3">
    <source>
        <dbReference type="Proteomes" id="UP000554235"/>
    </source>
</evidence>
<dbReference type="Proteomes" id="UP000554235">
    <property type="component" value="Unassembled WGS sequence"/>
</dbReference>
<feature type="region of interest" description="Disordered" evidence="1">
    <location>
        <begin position="1"/>
        <end position="106"/>
    </location>
</feature>
<sequence length="381" mass="42589">MPKSNHHHHHPQGNRAARRPAPYGRPFIPPYGHQHDPFRALPLRPATPVPLRSVTPSGDPRRLTPEPNSRKDEGHRDREGSSRPDHHQQLPSQAAGGTRGGRKPPAAPAALARLTMVDSMVLESVKVLGNLRAPGLSVHSNSRGGGSQNNIFTKVPNVQSTIAFKVESEEALIQAYRQAKAMNPLAQVGGVMFAVASKTENTYVDVAPVDWSALSGRHGLDIRRGPRERFYPPGRILENEPRPLSTKAIKKMPGPHRRHLRPRVGFPPRVYRSRALPIPSRRVLALLARSGDVALDRAYSVTMRRIDRMFAIHVIEVFDLDYARQRVITAEDLWQFFLMRENRGGVFNFIVLNRDPRVVFSIIVSQILGAENLILYSEPAH</sequence>
<dbReference type="OrthoDB" id="5096204at2759"/>
<evidence type="ECO:0000256" key="1">
    <source>
        <dbReference type="SAM" id="MobiDB-lite"/>
    </source>
</evidence>
<feature type="compositionally biased region" description="Basic residues" evidence="1">
    <location>
        <begin position="1"/>
        <end position="18"/>
    </location>
</feature>
<comment type="caution">
    <text evidence="2">The sequence shown here is derived from an EMBL/GenBank/DDBJ whole genome shotgun (WGS) entry which is preliminary data.</text>
</comment>
<name>A0A8H4PKW9_9HYPO</name>
<gene>
    <name evidence="2" type="ORF">FALBO_4149</name>
</gene>
<feature type="compositionally biased region" description="Basic and acidic residues" evidence="1">
    <location>
        <begin position="59"/>
        <end position="88"/>
    </location>
</feature>
<keyword evidence="3" id="KW-1185">Reference proteome</keyword>
<evidence type="ECO:0000313" key="2">
    <source>
        <dbReference type="EMBL" id="KAF4468932.1"/>
    </source>
</evidence>
<reference evidence="2 3" key="1">
    <citation type="submission" date="2020-01" db="EMBL/GenBank/DDBJ databases">
        <title>Identification and distribution of gene clusters putatively required for synthesis of sphingolipid metabolism inhibitors in phylogenetically diverse species of the filamentous fungus Fusarium.</title>
        <authorList>
            <person name="Kim H.-S."/>
            <person name="Busman M."/>
            <person name="Brown D.W."/>
            <person name="Divon H."/>
            <person name="Uhlig S."/>
            <person name="Proctor R.H."/>
        </authorList>
    </citation>
    <scope>NUCLEOTIDE SEQUENCE [LARGE SCALE GENOMIC DNA]</scope>
    <source>
        <strain evidence="2 3">NRRL 20459</strain>
    </source>
</reference>
<dbReference type="EMBL" id="JAADYS010000542">
    <property type="protein sequence ID" value="KAF4468932.1"/>
    <property type="molecule type" value="Genomic_DNA"/>
</dbReference>
<accession>A0A8H4PKW9</accession>
<protein>
    <submittedName>
        <fullName evidence="2">Uncharacterized protein</fullName>
    </submittedName>
</protein>
<organism evidence="2 3">
    <name type="scientific">Fusarium albosuccineum</name>
    <dbReference type="NCBI Taxonomy" id="1237068"/>
    <lineage>
        <taxon>Eukaryota</taxon>
        <taxon>Fungi</taxon>
        <taxon>Dikarya</taxon>
        <taxon>Ascomycota</taxon>
        <taxon>Pezizomycotina</taxon>
        <taxon>Sordariomycetes</taxon>
        <taxon>Hypocreomycetidae</taxon>
        <taxon>Hypocreales</taxon>
        <taxon>Nectriaceae</taxon>
        <taxon>Fusarium</taxon>
        <taxon>Fusarium decemcellulare species complex</taxon>
    </lineage>
</organism>
<proteinExistence type="predicted"/>
<dbReference type="AlphaFoldDB" id="A0A8H4PKW9"/>